<keyword evidence="2" id="KW-1133">Transmembrane helix</keyword>
<feature type="transmembrane region" description="Helical" evidence="2">
    <location>
        <begin position="12"/>
        <end position="30"/>
    </location>
</feature>
<feature type="transmembrane region" description="Helical" evidence="2">
    <location>
        <begin position="36"/>
        <end position="53"/>
    </location>
</feature>
<evidence type="ECO:0000313" key="3">
    <source>
        <dbReference type="EMBL" id="GGU75376.1"/>
    </source>
</evidence>
<evidence type="ECO:0000313" key="4">
    <source>
        <dbReference type="Proteomes" id="UP000618795"/>
    </source>
</evidence>
<protein>
    <submittedName>
        <fullName evidence="3">Uncharacterized protein</fullName>
    </submittedName>
</protein>
<dbReference type="Proteomes" id="UP000618795">
    <property type="component" value="Unassembled WGS sequence"/>
</dbReference>
<organism evidence="3 4">
    <name type="scientific">Streptomyces filipinensis</name>
    <dbReference type="NCBI Taxonomy" id="66887"/>
    <lineage>
        <taxon>Bacteria</taxon>
        <taxon>Bacillati</taxon>
        <taxon>Actinomycetota</taxon>
        <taxon>Actinomycetes</taxon>
        <taxon>Kitasatosporales</taxon>
        <taxon>Streptomycetaceae</taxon>
        <taxon>Streptomyces</taxon>
    </lineage>
</organism>
<feature type="region of interest" description="Disordered" evidence="1">
    <location>
        <begin position="64"/>
        <end position="98"/>
    </location>
</feature>
<dbReference type="AlphaFoldDB" id="A0A918M8R8"/>
<evidence type="ECO:0000256" key="2">
    <source>
        <dbReference type="SAM" id="Phobius"/>
    </source>
</evidence>
<sequence>MDEKEQTKVAGYAIAVSLRLIMAVGVNAVYVASHQIAGPFAAFTIGVSAPVILQQIMVQAPNEAVSSSPAASSVPPPLPGGRRAAPQDTAQPGDVDVR</sequence>
<accession>A0A918M8R8</accession>
<keyword evidence="4" id="KW-1185">Reference proteome</keyword>
<keyword evidence="2" id="KW-0472">Membrane</keyword>
<feature type="compositionally biased region" description="Low complexity" evidence="1">
    <location>
        <begin position="64"/>
        <end position="73"/>
    </location>
</feature>
<dbReference type="EMBL" id="BMTD01000001">
    <property type="protein sequence ID" value="GGU75376.1"/>
    <property type="molecule type" value="Genomic_DNA"/>
</dbReference>
<reference evidence="3" key="1">
    <citation type="journal article" date="2014" name="Int. J. Syst. Evol. Microbiol.">
        <title>Complete genome sequence of Corynebacterium casei LMG S-19264T (=DSM 44701T), isolated from a smear-ripened cheese.</title>
        <authorList>
            <consortium name="US DOE Joint Genome Institute (JGI-PGF)"/>
            <person name="Walter F."/>
            <person name="Albersmeier A."/>
            <person name="Kalinowski J."/>
            <person name="Ruckert C."/>
        </authorList>
    </citation>
    <scope>NUCLEOTIDE SEQUENCE</scope>
    <source>
        <strain evidence="3">JCM 4369</strain>
    </source>
</reference>
<name>A0A918M8R8_9ACTN</name>
<reference evidence="3" key="2">
    <citation type="submission" date="2020-09" db="EMBL/GenBank/DDBJ databases">
        <authorList>
            <person name="Sun Q."/>
            <person name="Ohkuma M."/>
        </authorList>
    </citation>
    <scope>NUCLEOTIDE SEQUENCE</scope>
    <source>
        <strain evidence="3">JCM 4369</strain>
    </source>
</reference>
<proteinExistence type="predicted"/>
<keyword evidence="2" id="KW-0812">Transmembrane</keyword>
<gene>
    <name evidence="3" type="ORF">GCM10010260_04310</name>
</gene>
<evidence type="ECO:0000256" key="1">
    <source>
        <dbReference type="SAM" id="MobiDB-lite"/>
    </source>
</evidence>
<comment type="caution">
    <text evidence="3">The sequence shown here is derived from an EMBL/GenBank/DDBJ whole genome shotgun (WGS) entry which is preliminary data.</text>
</comment>